<dbReference type="InterPro" id="IPR026523">
    <property type="entry name" value="PNMA"/>
</dbReference>
<dbReference type="GO" id="GO:0008270">
    <property type="term" value="F:zinc ion binding"/>
    <property type="evidence" value="ECO:0007669"/>
    <property type="project" value="UniProtKB-KW"/>
</dbReference>
<feature type="coiled-coil region" evidence="2">
    <location>
        <begin position="396"/>
        <end position="423"/>
    </location>
</feature>
<dbReference type="OrthoDB" id="115435at2759"/>
<dbReference type="InterPro" id="IPR048270">
    <property type="entry name" value="PNMA_C"/>
</dbReference>
<evidence type="ECO:0000256" key="3">
    <source>
        <dbReference type="SAM" id="MobiDB-lite"/>
    </source>
</evidence>
<reference evidence="5 6" key="2">
    <citation type="submission" date="2019-01" db="EMBL/GenBank/DDBJ databases">
        <title>A chromosome length genome reference of the Java medaka (oryzias javanicus).</title>
        <authorList>
            <person name="Herpin A."/>
            <person name="Takehana Y."/>
            <person name="Naruse K."/>
            <person name="Ansai S."/>
            <person name="Kawaguchi M."/>
        </authorList>
    </citation>
    <scope>NUCLEOTIDE SEQUENCE [LARGE SCALE GENOMIC DNA]</scope>
    <source>
        <strain evidence="5">RS831</strain>
        <tissue evidence="5">Whole body</tissue>
    </source>
</reference>
<name>A0A437DIZ1_ORYJA</name>
<keyword evidence="1" id="KW-0863">Zinc-finger</keyword>
<feature type="compositionally biased region" description="Basic and acidic residues" evidence="3">
    <location>
        <begin position="100"/>
        <end position="113"/>
    </location>
</feature>
<keyword evidence="2" id="KW-0175">Coiled coil</keyword>
<dbReference type="Proteomes" id="UP000283210">
    <property type="component" value="Chromosome 3"/>
</dbReference>
<dbReference type="InterPro" id="IPR048271">
    <property type="entry name" value="PNMA_N"/>
</dbReference>
<dbReference type="GO" id="GO:0003676">
    <property type="term" value="F:nucleic acid binding"/>
    <property type="evidence" value="ECO:0007669"/>
    <property type="project" value="InterPro"/>
</dbReference>
<dbReference type="AlphaFoldDB" id="A0A437DIZ1"/>
<dbReference type="SUPFAM" id="SSF57756">
    <property type="entry name" value="Retrovirus zinc finger-like domains"/>
    <property type="match status" value="1"/>
</dbReference>
<accession>A0A437DIZ1</accession>
<feature type="region of interest" description="Disordered" evidence="3">
    <location>
        <begin position="93"/>
        <end position="122"/>
    </location>
</feature>
<protein>
    <recommendedName>
        <fullName evidence="4">CCHC-type domain-containing protein</fullName>
    </recommendedName>
</protein>
<dbReference type="PROSITE" id="PS50158">
    <property type="entry name" value="ZF_CCHC"/>
    <property type="match status" value="1"/>
</dbReference>
<dbReference type="InterPro" id="IPR036875">
    <property type="entry name" value="Znf_CCHC_sf"/>
</dbReference>
<gene>
    <name evidence="5" type="ORF">OJAV_G00024770</name>
</gene>
<dbReference type="PANTHER" id="PTHR23095:SF51">
    <property type="entry name" value="PARANEOPLASTIC ANTIGEN MA1 HOMOLOG-RELATED"/>
    <property type="match status" value="1"/>
</dbReference>
<feature type="domain" description="CCHC-type" evidence="4">
    <location>
        <begin position="454"/>
        <end position="467"/>
    </location>
</feature>
<keyword evidence="6" id="KW-1185">Reference proteome</keyword>
<keyword evidence="1" id="KW-0862">Zinc</keyword>
<organism evidence="5 6">
    <name type="scientific">Oryzias javanicus</name>
    <name type="common">Javanese ricefish</name>
    <name type="synonym">Aplocheilus javanicus</name>
    <dbReference type="NCBI Taxonomy" id="123683"/>
    <lineage>
        <taxon>Eukaryota</taxon>
        <taxon>Metazoa</taxon>
        <taxon>Chordata</taxon>
        <taxon>Craniata</taxon>
        <taxon>Vertebrata</taxon>
        <taxon>Euteleostomi</taxon>
        <taxon>Actinopterygii</taxon>
        <taxon>Neopterygii</taxon>
        <taxon>Teleostei</taxon>
        <taxon>Neoteleostei</taxon>
        <taxon>Acanthomorphata</taxon>
        <taxon>Ovalentaria</taxon>
        <taxon>Atherinomorphae</taxon>
        <taxon>Beloniformes</taxon>
        <taxon>Adrianichthyidae</taxon>
        <taxon>Oryziinae</taxon>
        <taxon>Oryzias</taxon>
    </lineage>
</organism>
<evidence type="ECO:0000256" key="2">
    <source>
        <dbReference type="SAM" id="Coils"/>
    </source>
</evidence>
<dbReference type="Pfam" id="PF20846">
    <property type="entry name" value="PNMA_N"/>
    <property type="match status" value="1"/>
</dbReference>
<evidence type="ECO:0000313" key="6">
    <source>
        <dbReference type="Proteomes" id="UP000283210"/>
    </source>
</evidence>
<reference evidence="5 6" key="1">
    <citation type="submission" date="2018-11" db="EMBL/GenBank/DDBJ databases">
        <authorList>
            <person name="Lopez-Roques C."/>
            <person name="Donnadieu C."/>
            <person name="Bouchez O."/>
            <person name="Klopp C."/>
            <person name="Cabau C."/>
            <person name="Zahm M."/>
        </authorList>
    </citation>
    <scope>NUCLEOTIDE SEQUENCE [LARGE SCALE GENOMIC DNA]</scope>
    <source>
        <strain evidence="5">RS831</strain>
        <tissue evidence="5">Whole body</tissue>
    </source>
</reference>
<dbReference type="Pfam" id="PF14893">
    <property type="entry name" value="PNMA"/>
    <property type="match status" value="1"/>
</dbReference>
<dbReference type="EMBL" id="CM012439">
    <property type="protein sequence ID" value="RVE74755.1"/>
    <property type="molecule type" value="Genomic_DNA"/>
</dbReference>
<proteinExistence type="predicted"/>
<evidence type="ECO:0000259" key="4">
    <source>
        <dbReference type="PROSITE" id="PS50158"/>
    </source>
</evidence>
<dbReference type="PANTHER" id="PTHR23095">
    <property type="entry name" value="PARANEOPLASTIC ANTIGEN"/>
    <property type="match status" value="1"/>
</dbReference>
<evidence type="ECO:0000313" key="5">
    <source>
        <dbReference type="EMBL" id="RVE74755.1"/>
    </source>
</evidence>
<evidence type="ECO:0000256" key="1">
    <source>
        <dbReference type="PROSITE-ProRule" id="PRU00047"/>
    </source>
</evidence>
<dbReference type="InterPro" id="IPR001878">
    <property type="entry name" value="Znf_CCHC"/>
</dbReference>
<sequence length="494" mass="55464">MAQLKNWCIGEGLDPVKALLVKDVPPDADVGFIEETLQTIKALGRVKVRGRMYDPQSQSLTVLCECREQVNTAAIPLDVMPEGSAVAWRIVGPSQQEEEPQSHAADDGQRDPQSDSSLQFPLQASTPEAIIRAVGDILQMTNKPANNDHNLYRRMRTFSGVIPTPAGEEQLENWVEQARLTIEESDRPEREKKMRIMESVKGPALEILQAVRFNNPAATSCDYIDILETTFGSPESGEELYFAFRMLSQHPNERLSEFLRRLERVLNKVVKKGGLQSSAADKARIDQLIKGAVRSDLMILNLRLRDRRASPPSFFELLNEIRLEEEHEASRRRLLPPKSAYVKTTNVIPDTENTELKDLKAEIHQLQAQVSELSIPTTKTSLPTASALPPVTPVAESSEEKNIKALKKEVVKLRKQVSVMSVKPKYCNAPEPCQQETQARPMQQRSRVSSGFFCYRCGEDGHYANKCVAPENYQKVAKKLLQAQRKPKQNQTSG</sequence>
<keyword evidence="1" id="KW-0479">Metal-binding</keyword>